<dbReference type="EMBL" id="MBTF01000006">
    <property type="protein sequence ID" value="OOQ60510.1"/>
    <property type="molecule type" value="Genomic_DNA"/>
</dbReference>
<evidence type="ECO:0000313" key="2">
    <source>
        <dbReference type="Proteomes" id="UP000189739"/>
    </source>
</evidence>
<protein>
    <submittedName>
        <fullName evidence="1">Uncharacterized protein</fullName>
    </submittedName>
</protein>
<dbReference type="OrthoDB" id="794736at2"/>
<organism evidence="1 2">
    <name type="scientific">Mucilaginibacter pedocola</name>
    <dbReference type="NCBI Taxonomy" id="1792845"/>
    <lineage>
        <taxon>Bacteria</taxon>
        <taxon>Pseudomonadati</taxon>
        <taxon>Bacteroidota</taxon>
        <taxon>Sphingobacteriia</taxon>
        <taxon>Sphingobacteriales</taxon>
        <taxon>Sphingobacteriaceae</taxon>
        <taxon>Mucilaginibacter</taxon>
    </lineage>
</organism>
<dbReference type="Proteomes" id="UP000189739">
    <property type="component" value="Unassembled WGS sequence"/>
</dbReference>
<keyword evidence="2" id="KW-1185">Reference proteome</keyword>
<name>A0A1S9PHT5_9SPHI</name>
<evidence type="ECO:0000313" key="1">
    <source>
        <dbReference type="EMBL" id="OOQ60510.1"/>
    </source>
</evidence>
<dbReference type="STRING" id="1792845.BC343_24780"/>
<dbReference type="AlphaFoldDB" id="A0A1S9PHT5"/>
<dbReference type="RefSeq" id="WP_078347518.1">
    <property type="nucleotide sequence ID" value="NZ_MBTF01000006.1"/>
</dbReference>
<accession>A0A1S9PHT5</accession>
<sequence length="139" mass="15639">MRKLFVLPLLLFVACTPKPQPNTISISLAPNKKSLQFEGVDAGIVGEISRDSVGEGWQTLVPVYRMPADTELKSYQPVQPGKYVVADSTVVFTPDTPFAAGQTYFVRWYHFDEGKKASDYLKGRQRPGQQHFTDLIFKQ</sequence>
<dbReference type="PROSITE" id="PS51257">
    <property type="entry name" value="PROKAR_LIPOPROTEIN"/>
    <property type="match status" value="1"/>
</dbReference>
<proteinExistence type="predicted"/>
<comment type="caution">
    <text evidence="1">The sequence shown here is derived from an EMBL/GenBank/DDBJ whole genome shotgun (WGS) entry which is preliminary data.</text>
</comment>
<reference evidence="1 2" key="1">
    <citation type="submission" date="2016-07" db="EMBL/GenBank/DDBJ databases">
        <title>Genomic analysis of zinc-resistant bacterium Mucilaginibacter pedocola TBZ30.</title>
        <authorList>
            <person name="Huang J."/>
            <person name="Tang J."/>
        </authorList>
    </citation>
    <scope>NUCLEOTIDE SEQUENCE [LARGE SCALE GENOMIC DNA]</scope>
    <source>
        <strain evidence="1 2">TBZ30</strain>
    </source>
</reference>
<gene>
    <name evidence="1" type="ORF">BC343_24780</name>
</gene>